<protein>
    <submittedName>
        <fullName evidence="2">Uncharacterized protein</fullName>
    </submittedName>
</protein>
<keyword evidence="3" id="KW-1185">Reference proteome</keyword>
<evidence type="ECO:0000313" key="2">
    <source>
        <dbReference type="EMBL" id="OKP05831.1"/>
    </source>
</evidence>
<reference evidence="2 3" key="1">
    <citation type="submission" date="2016-10" db="EMBL/GenBank/DDBJ databases">
        <title>Genome sequence of the ascomycete fungus Penicillium subrubescens.</title>
        <authorList>
            <person name="De Vries R.P."/>
            <person name="Peng M."/>
            <person name="Dilokpimol A."/>
            <person name="Hilden K."/>
            <person name="Makela M.R."/>
            <person name="Grigoriev I."/>
            <person name="Riley R."/>
            <person name="Granchi Z."/>
        </authorList>
    </citation>
    <scope>NUCLEOTIDE SEQUENCE [LARGE SCALE GENOMIC DNA]</scope>
    <source>
        <strain evidence="2 3">CBS 132785</strain>
    </source>
</reference>
<dbReference type="EMBL" id="MNBE01000602">
    <property type="protein sequence ID" value="OKP05831.1"/>
    <property type="molecule type" value="Genomic_DNA"/>
</dbReference>
<accession>A0A1Q5U052</accession>
<comment type="caution">
    <text evidence="2">The sequence shown here is derived from an EMBL/GenBank/DDBJ whole genome shotgun (WGS) entry which is preliminary data.</text>
</comment>
<evidence type="ECO:0000313" key="3">
    <source>
        <dbReference type="Proteomes" id="UP000186955"/>
    </source>
</evidence>
<evidence type="ECO:0000256" key="1">
    <source>
        <dbReference type="SAM" id="MobiDB-lite"/>
    </source>
</evidence>
<proteinExistence type="predicted"/>
<feature type="region of interest" description="Disordered" evidence="1">
    <location>
        <begin position="17"/>
        <end position="56"/>
    </location>
</feature>
<gene>
    <name evidence="2" type="ORF">PENSUB_6551</name>
</gene>
<sequence length="56" mass="5775">MPAPMGTPATTCAVQGTEGFELQPNQNRPAGKSTAMGITGGRRSSGRTVPLRNFVA</sequence>
<name>A0A1Q5U052_9EURO</name>
<dbReference type="AlphaFoldDB" id="A0A1Q5U052"/>
<dbReference type="Proteomes" id="UP000186955">
    <property type="component" value="Unassembled WGS sequence"/>
</dbReference>
<organism evidence="2 3">
    <name type="scientific">Penicillium subrubescens</name>
    <dbReference type="NCBI Taxonomy" id="1316194"/>
    <lineage>
        <taxon>Eukaryota</taxon>
        <taxon>Fungi</taxon>
        <taxon>Dikarya</taxon>
        <taxon>Ascomycota</taxon>
        <taxon>Pezizomycotina</taxon>
        <taxon>Eurotiomycetes</taxon>
        <taxon>Eurotiomycetidae</taxon>
        <taxon>Eurotiales</taxon>
        <taxon>Aspergillaceae</taxon>
        <taxon>Penicillium</taxon>
    </lineage>
</organism>